<evidence type="ECO:0000313" key="7">
    <source>
        <dbReference type="EMBL" id="MFM0638101.1"/>
    </source>
</evidence>
<protein>
    <submittedName>
        <fullName evidence="7">Alpha-hydroxy acid oxidase</fullName>
    </submittedName>
</protein>
<feature type="domain" description="FMN hydroxy acid dehydrogenase" evidence="6">
    <location>
        <begin position="3"/>
        <end position="385"/>
    </location>
</feature>
<dbReference type="CDD" id="cd02809">
    <property type="entry name" value="alpha_hydroxyacid_oxid_FMN"/>
    <property type="match status" value="1"/>
</dbReference>
<evidence type="ECO:0000313" key="8">
    <source>
        <dbReference type="Proteomes" id="UP001629432"/>
    </source>
</evidence>
<dbReference type="Proteomes" id="UP001629432">
    <property type="component" value="Unassembled WGS sequence"/>
</dbReference>
<comment type="caution">
    <text evidence="7">The sequence shown here is derived from an EMBL/GenBank/DDBJ whole genome shotgun (WGS) entry which is preliminary data.</text>
</comment>
<dbReference type="Pfam" id="PF01070">
    <property type="entry name" value="FMN_dh"/>
    <property type="match status" value="1"/>
</dbReference>
<evidence type="ECO:0000259" key="6">
    <source>
        <dbReference type="PROSITE" id="PS51349"/>
    </source>
</evidence>
<evidence type="ECO:0000256" key="4">
    <source>
        <dbReference type="ARBA" id="ARBA00023002"/>
    </source>
</evidence>
<dbReference type="PIRSF" id="PIRSF000138">
    <property type="entry name" value="Al-hdrx_acd_dh"/>
    <property type="match status" value="1"/>
</dbReference>
<evidence type="ECO:0000256" key="3">
    <source>
        <dbReference type="ARBA" id="ARBA00022643"/>
    </source>
</evidence>
<dbReference type="EMBL" id="JAQQCF010000012">
    <property type="protein sequence ID" value="MFM0638101.1"/>
    <property type="molecule type" value="Genomic_DNA"/>
</dbReference>
<evidence type="ECO:0000256" key="5">
    <source>
        <dbReference type="ARBA" id="ARBA00024042"/>
    </source>
</evidence>
<dbReference type="InterPro" id="IPR012133">
    <property type="entry name" value="Alpha-hydoxy_acid_DH_FMN"/>
</dbReference>
<organism evidence="7 8">
    <name type="scientific">Paraburkholderia metrosideri</name>
    <dbReference type="NCBI Taxonomy" id="580937"/>
    <lineage>
        <taxon>Bacteria</taxon>
        <taxon>Pseudomonadati</taxon>
        <taxon>Pseudomonadota</taxon>
        <taxon>Betaproteobacteria</taxon>
        <taxon>Burkholderiales</taxon>
        <taxon>Burkholderiaceae</taxon>
        <taxon>Paraburkholderia</taxon>
    </lineage>
</organism>
<comment type="similarity">
    <text evidence="5">Belongs to the FMN-dependent alpha-hydroxy acid dehydrogenase family.</text>
</comment>
<dbReference type="InterPro" id="IPR037396">
    <property type="entry name" value="FMN_HAD"/>
</dbReference>
<keyword evidence="4" id="KW-0560">Oxidoreductase</keyword>
<keyword evidence="3" id="KW-0288">FMN</keyword>
<evidence type="ECO:0000256" key="1">
    <source>
        <dbReference type="ARBA" id="ARBA00001917"/>
    </source>
</evidence>
<dbReference type="InterPro" id="IPR000262">
    <property type="entry name" value="FMN-dep_DH"/>
</dbReference>
<proteinExistence type="inferred from homology"/>
<evidence type="ECO:0000256" key="2">
    <source>
        <dbReference type="ARBA" id="ARBA00022630"/>
    </source>
</evidence>
<keyword evidence="8" id="KW-1185">Reference proteome</keyword>
<dbReference type="PROSITE" id="PS51349">
    <property type="entry name" value="FMN_HYDROXY_ACID_DH_2"/>
    <property type="match status" value="1"/>
</dbReference>
<dbReference type="InterPro" id="IPR008259">
    <property type="entry name" value="FMN_hydac_DH_AS"/>
</dbReference>
<dbReference type="PANTHER" id="PTHR10578">
    <property type="entry name" value="S -2-HYDROXY-ACID OXIDASE-RELATED"/>
    <property type="match status" value="1"/>
</dbReference>
<dbReference type="RefSeq" id="WP_408234363.1">
    <property type="nucleotide sequence ID" value="NZ_JAQQCF010000012.1"/>
</dbReference>
<sequence>MSNPLARVYSIDDLARLARRRLPRAVFDFYAGGTEDELTLDRNRVAFKETAFAPRVLRDVGTINTACTLVGGVASMPLAIAPMGAVGFGRRGGDIAMAKAAAMAGIPFTLSTTATTSIEAVAREAGGRLWFQIYALKQNTVALSLIDRAREAGYEVLVVTADVPVGGKRERDLRNDFGMPFRFSSRNVLDFASRPMWALDMLIKGLPTMENLAGLAPSDTGAVALAASVGREFDPGFDWHQLRVFRRRWPGKLLLKGIMRADDAVCAIECGCDGVIVSNHGGRQLDGTVSTLTALPRIASAVGTRGEVLLDGGIRRGSDIVKALALGAAGVLVGRPALYGVCAAGQPGVKRALEILEDELVRTLKLCGIPRLRDVTADVLWQSVEQHSTSKVAPRLLSQSVEYERRQTMAQVGETSSFKT</sequence>
<name>A0ABW9DVM6_9BURK</name>
<dbReference type="Gene3D" id="3.20.20.70">
    <property type="entry name" value="Aldolase class I"/>
    <property type="match status" value="1"/>
</dbReference>
<dbReference type="PANTHER" id="PTHR10578:SF107">
    <property type="entry name" value="2-HYDROXYACID OXIDASE 1"/>
    <property type="match status" value="1"/>
</dbReference>
<dbReference type="InterPro" id="IPR013785">
    <property type="entry name" value="Aldolase_TIM"/>
</dbReference>
<comment type="cofactor">
    <cofactor evidence="1">
        <name>FMN</name>
        <dbReference type="ChEBI" id="CHEBI:58210"/>
    </cofactor>
</comment>
<dbReference type="PROSITE" id="PS00557">
    <property type="entry name" value="FMN_HYDROXY_ACID_DH_1"/>
    <property type="match status" value="1"/>
</dbReference>
<dbReference type="SUPFAM" id="SSF51395">
    <property type="entry name" value="FMN-linked oxidoreductases"/>
    <property type="match status" value="1"/>
</dbReference>
<reference evidence="7 8" key="1">
    <citation type="journal article" date="2024" name="Chem. Sci.">
        <title>Discovery of megapolipeptins by genome mining of a Burkholderiales bacteria collection.</title>
        <authorList>
            <person name="Paulo B.S."/>
            <person name="Recchia M.J.J."/>
            <person name="Lee S."/>
            <person name="Fergusson C.H."/>
            <person name="Romanowski S.B."/>
            <person name="Hernandez A."/>
            <person name="Krull N."/>
            <person name="Liu D.Y."/>
            <person name="Cavanagh H."/>
            <person name="Bos A."/>
            <person name="Gray C.A."/>
            <person name="Murphy B.T."/>
            <person name="Linington R.G."/>
            <person name="Eustaquio A.S."/>
        </authorList>
    </citation>
    <scope>NUCLEOTIDE SEQUENCE [LARGE SCALE GENOMIC DNA]</scope>
    <source>
        <strain evidence="7 8">RL17-338-BIC-A</strain>
    </source>
</reference>
<keyword evidence="2" id="KW-0285">Flavoprotein</keyword>
<gene>
    <name evidence="7" type="ORF">PQQ63_15475</name>
</gene>
<accession>A0ABW9DVM6</accession>